<dbReference type="PANTHER" id="PTHR22916:SF3">
    <property type="entry name" value="UDP-GLCNAC:BETAGAL BETA-1,3-N-ACETYLGLUCOSAMINYLTRANSFERASE-LIKE PROTEIN 1"/>
    <property type="match status" value="1"/>
</dbReference>
<dbReference type="PANTHER" id="PTHR22916">
    <property type="entry name" value="GLYCOSYLTRANSFERASE"/>
    <property type="match status" value="1"/>
</dbReference>
<dbReference type="Pfam" id="PF00535">
    <property type="entry name" value="Glycos_transf_2"/>
    <property type="match status" value="1"/>
</dbReference>
<evidence type="ECO:0000259" key="1">
    <source>
        <dbReference type="Pfam" id="PF00535"/>
    </source>
</evidence>
<dbReference type="Gene3D" id="3.90.550.10">
    <property type="entry name" value="Spore Coat Polysaccharide Biosynthesis Protein SpsA, Chain A"/>
    <property type="match status" value="1"/>
</dbReference>
<dbReference type="EMBL" id="MK473655">
    <property type="protein sequence ID" value="QFF90622.1"/>
    <property type="molecule type" value="Genomic_DNA"/>
</dbReference>
<proteinExistence type="predicted"/>
<sequence>MGKYITVVTVVYNCEDYISSCIQSVITQPNIDEIEYIIIDGGSTDRTMEIINQYKESIDVIISESDEGIYDAMNKGLNLAKGEYICFLNADDIYVSNTLSYISEMLKKSPQIDVLSGLVDLVERDTLETIKTRKSSVNKLCLAMSLNHPATIFKSDLHKKYYYEKKYKIAGDYDVLLRIKKDGYKICSIDKVLVMMRDGGVSDEYENLGLKEAKLARLEHNTIIENIIASIYYKYKGIKRS</sequence>
<organism evidence="2">
    <name type="scientific">Vibrio parahaemolyticus</name>
    <dbReference type="NCBI Taxonomy" id="670"/>
    <lineage>
        <taxon>Bacteria</taxon>
        <taxon>Pseudomonadati</taxon>
        <taxon>Pseudomonadota</taxon>
        <taxon>Gammaproteobacteria</taxon>
        <taxon>Vibrionales</taxon>
        <taxon>Vibrionaceae</taxon>
        <taxon>Vibrio</taxon>
    </lineage>
</organism>
<accession>A0A5P5X5Y1</accession>
<reference evidence="2" key="1">
    <citation type="journal article" date="2019" name="Int. J. Food Microbiol.">
        <title>Developing a novel molecular serotyping system based on capsular polysaccharide synthesis gene clusters of Vibrio parahaemolyticus.</title>
        <authorList>
            <person name="Pang Y."/>
            <person name="Guo X."/>
            <person name="Tian X."/>
            <person name="Liu F."/>
            <person name="Wang L."/>
            <person name="Wu J."/>
            <person name="Zhang S."/>
            <person name="Li S."/>
            <person name="Liu B."/>
        </authorList>
    </citation>
    <scope>NUCLEOTIDE SEQUENCE</scope>
    <source>
        <strain evidence="2">G3503</strain>
    </source>
</reference>
<dbReference type="RefSeq" id="WP_025586903.1">
    <property type="nucleotide sequence ID" value="NZ_CP046760.1"/>
</dbReference>
<name>A0A5P5X5Y1_VIBPH</name>
<dbReference type="SUPFAM" id="SSF53448">
    <property type="entry name" value="Nucleotide-diphospho-sugar transferases"/>
    <property type="match status" value="1"/>
</dbReference>
<dbReference type="GO" id="GO:0016758">
    <property type="term" value="F:hexosyltransferase activity"/>
    <property type="evidence" value="ECO:0007669"/>
    <property type="project" value="UniProtKB-ARBA"/>
</dbReference>
<evidence type="ECO:0000313" key="2">
    <source>
        <dbReference type="EMBL" id="QFF90622.1"/>
    </source>
</evidence>
<protein>
    <submittedName>
        <fullName evidence="2">WdaD</fullName>
    </submittedName>
</protein>
<feature type="domain" description="Glycosyltransferase 2-like" evidence="1">
    <location>
        <begin position="6"/>
        <end position="113"/>
    </location>
</feature>
<gene>
    <name evidence="2" type="primary">wdaD</name>
</gene>
<dbReference type="AlphaFoldDB" id="A0A5P5X5Y1"/>
<dbReference type="InterPro" id="IPR029044">
    <property type="entry name" value="Nucleotide-diphossugar_trans"/>
</dbReference>
<dbReference type="InterPro" id="IPR001173">
    <property type="entry name" value="Glyco_trans_2-like"/>
</dbReference>